<feature type="domain" description="PH" evidence="3">
    <location>
        <begin position="72"/>
        <end position="184"/>
    </location>
</feature>
<dbReference type="InterPro" id="IPR011992">
    <property type="entry name" value="EF-hand-dom_pair"/>
</dbReference>
<evidence type="ECO:0000256" key="1">
    <source>
        <dbReference type="ARBA" id="ARBA00022837"/>
    </source>
</evidence>
<dbReference type="InterPro" id="IPR002048">
    <property type="entry name" value="EF_hand_dom"/>
</dbReference>
<keyword evidence="7" id="KW-1185">Reference proteome</keyword>
<evidence type="ECO:0000259" key="4">
    <source>
        <dbReference type="PROSITE" id="PS50086"/>
    </source>
</evidence>
<organism evidence="6 7">
    <name type="scientific">Prymnesium parvum</name>
    <name type="common">Toxic golden alga</name>
    <dbReference type="NCBI Taxonomy" id="97485"/>
    <lineage>
        <taxon>Eukaryota</taxon>
        <taxon>Haptista</taxon>
        <taxon>Haptophyta</taxon>
        <taxon>Prymnesiophyceae</taxon>
        <taxon>Prymnesiales</taxon>
        <taxon>Prymnesiaceae</taxon>
        <taxon>Prymnesium</taxon>
    </lineage>
</organism>
<dbReference type="SMART" id="SM00164">
    <property type="entry name" value="TBC"/>
    <property type="match status" value="1"/>
</dbReference>
<dbReference type="InterPro" id="IPR050302">
    <property type="entry name" value="Rab_GAP_TBC_domain"/>
</dbReference>
<feature type="compositionally biased region" description="Basic and acidic residues" evidence="2">
    <location>
        <begin position="845"/>
        <end position="854"/>
    </location>
</feature>
<dbReference type="Gene3D" id="1.10.472.80">
    <property type="entry name" value="Ypt/Rab-GAP domain of gyp1p, domain 3"/>
    <property type="match status" value="1"/>
</dbReference>
<dbReference type="SMART" id="SM00233">
    <property type="entry name" value="PH"/>
    <property type="match status" value="1"/>
</dbReference>
<keyword evidence="1" id="KW-0106">Calcium</keyword>
<evidence type="ECO:0000313" key="7">
    <source>
        <dbReference type="Proteomes" id="UP001515480"/>
    </source>
</evidence>
<evidence type="ECO:0000256" key="2">
    <source>
        <dbReference type="SAM" id="MobiDB-lite"/>
    </source>
</evidence>
<feature type="region of interest" description="Disordered" evidence="2">
    <location>
        <begin position="829"/>
        <end position="854"/>
    </location>
</feature>
<evidence type="ECO:0000313" key="6">
    <source>
        <dbReference type="EMBL" id="KAL1510670.1"/>
    </source>
</evidence>
<dbReference type="InterPro" id="IPR018247">
    <property type="entry name" value="EF_Hand_1_Ca_BS"/>
</dbReference>
<dbReference type="PROSITE" id="PS50003">
    <property type="entry name" value="PH_DOMAIN"/>
    <property type="match status" value="1"/>
</dbReference>
<dbReference type="GO" id="GO:0031267">
    <property type="term" value="F:small GTPase binding"/>
    <property type="evidence" value="ECO:0007669"/>
    <property type="project" value="TreeGrafter"/>
</dbReference>
<dbReference type="FunFam" id="1.10.8.270:FF:000016">
    <property type="entry name" value="TBC1 domain family member 2A"/>
    <property type="match status" value="1"/>
</dbReference>
<sequence>MSAEPLDGYDSADGFEGFSNPERGDADAGPSAPELQVPFRNLDTGEILTLSQLEAALSPHPLLPRPPPLSAAPECCGYLWKRGHTLGQLARRWYVLHPAAGLAYFSSAQESVHSPSSRRVVDLHGARVVAPPEVVHGLMASRPLFALLLLYAADGATEERSREFFAEHPEEQRLWASALTQHLAAVGAAGAPAPPPLGWSASSSSCTEPSTTAAPSDDVPSPPTRAAAHHRNGSTGLRSFFGAAGRAQLAQHAVSRDVDHRQPSGQRDQHGFLLSLAQAAGYAQWSLICAAAERVQLQQWAAHLAECGTPPPPPAALVAAKGGSPWAARQAMPRYKQVKRLVRGGVPQGMRRKLWPELSGAAARWEEQPRLYSDLLAEAARDGCSARDEIEKDLHRTFPNHAAFDQGGEGRDKLRDILTAYALRNHNVGYCQSLNYVAAMLLVALGFDAEASFWMLATFCEDIFPDFYSHSMTGIRIEQTVFASFVREISPQVHAHFAELGVPLEMVSTQWFLCLFVNLLPAATLLRVWDVMLWEGPSVLLRAGAALLHWYRDAVLATTDFHTIAQLVQRLGHDLWHADGLLSTMYNKHRMKSRAQQKIALRHVQKERGQQRQLLEGEEVRDLQARTHFTAAELEALRASVRSRVLEQVGSEGSDVCVRDVHLPLILAQLRRLAPREGRQPWGLAEAVYDIIDARGEGYVRLDKLLLGLSALCLGDEEERLQFTLKAFDRDGDGRLSAAELSRLLCRAYSRCAPLQLMHIDVDEYVRLLLAEMSPTEGKGANQLSFQQFVYLVRTEPVLRQWVPLADDADRAAYEHRAAVVRRAMVRASTASFSRRSSQEDESLREDSSPDERR</sequence>
<name>A0AB34J256_PRYPA</name>
<dbReference type="EMBL" id="JBGBPQ010000015">
    <property type="protein sequence ID" value="KAL1510670.1"/>
    <property type="molecule type" value="Genomic_DNA"/>
</dbReference>
<dbReference type="Pfam" id="PF00169">
    <property type="entry name" value="PH"/>
    <property type="match status" value="1"/>
</dbReference>
<feature type="region of interest" description="Disordered" evidence="2">
    <location>
        <begin position="194"/>
        <end position="233"/>
    </location>
</feature>
<evidence type="ECO:0000259" key="3">
    <source>
        <dbReference type="PROSITE" id="PS50003"/>
    </source>
</evidence>
<feature type="region of interest" description="Disordered" evidence="2">
    <location>
        <begin position="1"/>
        <end position="36"/>
    </location>
</feature>
<dbReference type="InterPro" id="IPR001849">
    <property type="entry name" value="PH_domain"/>
</dbReference>
<proteinExistence type="predicted"/>
<protein>
    <submittedName>
        <fullName evidence="6">Uncharacterized protein</fullName>
    </submittedName>
</protein>
<gene>
    <name evidence="6" type="ORF">AB1Y20_006967</name>
</gene>
<dbReference type="InterPro" id="IPR011993">
    <property type="entry name" value="PH-like_dom_sf"/>
</dbReference>
<reference evidence="6 7" key="1">
    <citation type="journal article" date="2024" name="Science">
        <title>Giant polyketide synthase enzymes in the biosynthesis of giant marine polyether toxins.</title>
        <authorList>
            <person name="Fallon T.R."/>
            <person name="Shende V.V."/>
            <person name="Wierzbicki I.H."/>
            <person name="Pendleton A.L."/>
            <person name="Watervoot N.F."/>
            <person name="Auber R.P."/>
            <person name="Gonzalez D.J."/>
            <person name="Wisecaver J.H."/>
            <person name="Moore B.S."/>
        </authorList>
    </citation>
    <scope>NUCLEOTIDE SEQUENCE [LARGE SCALE GENOMIC DNA]</scope>
    <source>
        <strain evidence="6 7">12B1</strain>
    </source>
</reference>
<dbReference type="PROSITE" id="PS50086">
    <property type="entry name" value="TBC_RABGAP"/>
    <property type="match status" value="1"/>
</dbReference>
<feature type="compositionally biased region" description="Low complexity" evidence="2">
    <location>
        <begin position="198"/>
        <end position="216"/>
    </location>
</feature>
<dbReference type="GO" id="GO:0005509">
    <property type="term" value="F:calcium ion binding"/>
    <property type="evidence" value="ECO:0007669"/>
    <property type="project" value="InterPro"/>
</dbReference>
<dbReference type="GO" id="GO:0005096">
    <property type="term" value="F:GTPase activator activity"/>
    <property type="evidence" value="ECO:0007669"/>
    <property type="project" value="TreeGrafter"/>
</dbReference>
<dbReference type="PANTHER" id="PTHR47219:SF20">
    <property type="entry name" value="TBC1 DOMAIN FAMILY MEMBER 2B"/>
    <property type="match status" value="1"/>
</dbReference>
<feature type="domain" description="Rab-GAP TBC" evidence="4">
    <location>
        <begin position="345"/>
        <end position="536"/>
    </location>
</feature>
<dbReference type="Proteomes" id="UP001515480">
    <property type="component" value="Unassembled WGS sequence"/>
</dbReference>
<dbReference type="PROSITE" id="PS50222">
    <property type="entry name" value="EF_HAND_2"/>
    <property type="match status" value="1"/>
</dbReference>
<dbReference type="InterPro" id="IPR000195">
    <property type="entry name" value="Rab-GAP-TBC_dom"/>
</dbReference>
<dbReference type="SUPFAM" id="SSF47473">
    <property type="entry name" value="EF-hand"/>
    <property type="match status" value="1"/>
</dbReference>
<dbReference type="Gene3D" id="1.10.238.10">
    <property type="entry name" value="EF-hand"/>
    <property type="match status" value="1"/>
</dbReference>
<accession>A0AB34J256</accession>
<evidence type="ECO:0000259" key="5">
    <source>
        <dbReference type="PROSITE" id="PS50222"/>
    </source>
</evidence>
<feature type="domain" description="EF-hand" evidence="5">
    <location>
        <begin position="716"/>
        <end position="751"/>
    </location>
</feature>
<dbReference type="SUPFAM" id="SSF50729">
    <property type="entry name" value="PH domain-like"/>
    <property type="match status" value="1"/>
</dbReference>
<dbReference type="PROSITE" id="PS00018">
    <property type="entry name" value="EF_HAND_1"/>
    <property type="match status" value="1"/>
</dbReference>
<dbReference type="Gene3D" id="1.10.8.270">
    <property type="entry name" value="putative rabgap domain of human tbc1 domain family member 14 like domains"/>
    <property type="match status" value="1"/>
</dbReference>
<dbReference type="Pfam" id="PF00566">
    <property type="entry name" value="RabGAP-TBC"/>
    <property type="match status" value="1"/>
</dbReference>
<dbReference type="SUPFAM" id="SSF47923">
    <property type="entry name" value="Ypt/Rab-GAP domain of gyp1p"/>
    <property type="match status" value="2"/>
</dbReference>
<dbReference type="AlphaFoldDB" id="A0AB34J256"/>
<dbReference type="Gene3D" id="2.30.29.30">
    <property type="entry name" value="Pleckstrin-homology domain (PH domain)/Phosphotyrosine-binding domain (PTB)"/>
    <property type="match status" value="1"/>
</dbReference>
<dbReference type="PANTHER" id="PTHR47219">
    <property type="entry name" value="RAB GTPASE-ACTIVATING PROTEIN 1-LIKE"/>
    <property type="match status" value="1"/>
</dbReference>
<comment type="caution">
    <text evidence="6">The sequence shown here is derived from an EMBL/GenBank/DDBJ whole genome shotgun (WGS) entry which is preliminary data.</text>
</comment>
<dbReference type="InterPro" id="IPR035969">
    <property type="entry name" value="Rab-GAP_TBC_sf"/>
</dbReference>